<dbReference type="InterPro" id="IPR058923">
    <property type="entry name" value="RCC1-like_dom"/>
</dbReference>
<dbReference type="InterPro" id="IPR036020">
    <property type="entry name" value="WW_dom_sf"/>
</dbReference>
<dbReference type="EMBL" id="VJMJ01000067">
    <property type="protein sequence ID" value="KAF0739099.1"/>
    <property type="molecule type" value="Genomic_DNA"/>
</dbReference>
<evidence type="ECO:0000256" key="3">
    <source>
        <dbReference type="SAM" id="MobiDB-lite"/>
    </source>
</evidence>
<dbReference type="Gene3D" id="2.20.70.10">
    <property type="match status" value="5"/>
</dbReference>
<sequence>MTGKKSDKKDKKEKSLTKVDKKRLLKRGRLEWGLHMTKKQHFAATMIQRKFRAYRMHMEHREARARVRSSMQRIKQHHVFFDREYWERVNLRDLKRAELEDLAFRLELPIFQRKKEVLIQTIQRWIDLRLHVQDVAIEAAMPQGCVYVLPALPQAEPWIIRPLNGRNISTVAAGYESEALYAIDSVKGIAWLCKTSGLASQIGFCSTLTNQDVFNLPYQTTWLANPMPMQTLRVGHIEAIHVAHSHALARAKAGEVYSWGSNPHGQLGIEKAAQHHQLPLVVETIESYVTQSIGVGAQHSAAVCDQVKGRNGVLFAWGSNSHCQLGLDRGTFKPTEVTALSGLVVRKVACGTLHTVVVTDQGDVFSWGCNDGGRLAHGINCEDDNIIRQPRKVQGFSKPFDKAIEIACGPWHTAALMVERLSQQSGVICTWGNGVCGQLGQGSALHATQPQMVPLPPMKNPNDPRELVKAMACGLHHVAALTENGNLYTWGSKKEFSPLPHKLPSTKVARGRIVSIACGGTFTAFCIAAVDEQLYEPQHRHLLWHTRSNVIPKLDFSSIPPLPLTSSSHCIPRLQPEIDRCMKELEEHEARQAFESIDLNEMLYPRCRLCWRCPGFKPDMNKLAMCRICRHRREHHGKRHGPMSEYEAVRKLQSKYRQRQGVKYLHQLFLERVQRVFSIRHDMFFYYNTCNRMKSWTKPRLLPPNLDCPIRDPDDEIVRPPYTIDDAASVIQGLFRARKARKLVHTIQRYRYETCVDANGRTYYRDRRTNAVRWDNPFKYSPQPRRHRKPMTEAEATATLQRCVRGGIARKQLRKMLQKRFKALIDSATGATYYFDAKTKEVSWTKPRFFVDKVEDSKPKLPKYTDDSAASALQRIYRGRRARRRLISLLQARYQQAWDPKTQKTYFINTVTKETKWEKPALLQNVDLDKVPVHHKRHKKKAYNMSDVDAAIRLQAVLRAKIKRRRAQKEVDRAYERVWDSKANAHFYHNKTTKEVTWTRPPLWDDALYEKLTLERPVKPQAPDAKTDEKTNEKDSETQPQDKEPEAKNDAPESAGAAGANTPEKSQRTRRRQYTVTDPDEAARIIQAALSRNKCQTQSIKSLVGRFQKVYDPNTHRYFYYDQVTKESTWTAPLLLKKFQKANSPTKYKTPESAAVRIQGIFRLHKARQEALQLAQASYEKVFDETIQAYYYFNTRTGESQWTKPKCFRDADAVHVLKLDAHGKVVDTSNISSVG</sequence>
<feature type="domain" description="WW" evidence="4">
    <location>
        <begin position="969"/>
        <end position="1003"/>
    </location>
</feature>
<comment type="caution">
    <text evidence="5">The sequence shown here is derived from an EMBL/GenBank/DDBJ whole genome shotgun (WGS) entry which is preliminary data.</text>
</comment>
<protein>
    <recommendedName>
        <fullName evidence="4">WW domain-containing protein</fullName>
    </recommendedName>
</protein>
<dbReference type="PANTHER" id="PTHR22870:SF155">
    <property type="entry name" value="E3 UBIQUITIN-PROTEIN LIGASE HERC1-RELATED"/>
    <property type="match status" value="1"/>
</dbReference>
<dbReference type="PROSITE" id="PS50020">
    <property type="entry name" value="WW_DOMAIN_2"/>
    <property type="match status" value="5"/>
</dbReference>
<dbReference type="VEuPathDB" id="FungiDB:AeMF1_015996"/>
<name>A0A6G0XG08_9STRA</name>
<feature type="domain" description="WW" evidence="4">
    <location>
        <begin position="827"/>
        <end position="849"/>
    </location>
</feature>
<dbReference type="SMART" id="SM00456">
    <property type="entry name" value="WW"/>
    <property type="match status" value="6"/>
</dbReference>
<feature type="compositionally biased region" description="Basic and acidic residues" evidence="3">
    <location>
        <begin position="1025"/>
        <end position="1051"/>
    </location>
</feature>
<keyword evidence="1" id="KW-0677">Repeat</keyword>
<dbReference type="PRINTS" id="PR00633">
    <property type="entry name" value="RCCNDNSATION"/>
</dbReference>
<feature type="repeat" description="RCC1" evidence="2">
    <location>
        <begin position="312"/>
        <end position="361"/>
    </location>
</feature>
<evidence type="ECO:0000256" key="2">
    <source>
        <dbReference type="PROSITE-ProRule" id="PRU00235"/>
    </source>
</evidence>
<dbReference type="InterPro" id="IPR051210">
    <property type="entry name" value="Ub_ligase/GEF_domain"/>
</dbReference>
<dbReference type="PROSITE" id="PS50012">
    <property type="entry name" value="RCC1_3"/>
    <property type="match status" value="4"/>
</dbReference>
<accession>A0A6G0XG08</accession>
<dbReference type="SUPFAM" id="SSF50985">
    <property type="entry name" value="RCC1/BLIP-II"/>
    <property type="match status" value="1"/>
</dbReference>
<feature type="domain" description="WW" evidence="4">
    <location>
        <begin position="888"/>
        <end position="922"/>
    </location>
</feature>
<dbReference type="AlphaFoldDB" id="A0A6G0XG08"/>
<feature type="domain" description="WW" evidence="4">
    <location>
        <begin position="1101"/>
        <end position="1135"/>
    </location>
</feature>
<dbReference type="Pfam" id="PF25390">
    <property type="entry name" value="WD40_RLD"/>
    <property type="match status" value="1"/>
</dbReference>
<dbReference type="Pfam" id="PF13540">
    <property type="entry name" value="RCC1_2"/>
    <property type="match status" value="1"/>
</dbReference>
<feature type="domain" description="WW" evidence="4">
    <location>
        <begin position="1173"/>
        <end position="1207"/>
    </location>
</feature>
<dbReference type="InterPro" id="IPR000408">
    <property type="entry name" value="Reg_chr_condens"/>
</dbReference>
<dbReference type="PROSITE" id="PS50096">
    <property type="entry name" value="IQ"/>
    <property type="match status" value="6"/>
</dbReference>
<dbReference type="InterPro" id="IPR001202">
    <property type="entry name" value="WW_dom"/>
</dbReference>
<keyword evidence="6" id="KW-1185">Reference proteome</keyword>
<proteinExistence type="predicted"/>
<evidence type="ECO:0000313" key="5">
    <source>
        <dbReference type="EMBL" id="KAF0739099.1"/>
    </source>
</evidence>
<evidence type="ECO:0000256" key="1">
    <source>
        <dbReference type="ARBA" id="ARBA00022737"/>
    </source>
</evidence>
<dbReference type="PANTHER" id="PTHR22870">
    <property type="entry name" value="REGULATOR OF CHROMOSOME CONDENSATION"/>
    <property type="match status" value="1"/>
</dbReference>
<dbReference type="SUPFAM" id="SSF51045">
    <property type="entry name" value="WW domain"/>
    <property type="match status" value="1"/>
</dbReference>
<dbReference type="Gene3D" id="2.130.10.30">
    <property type="entry name" value="Regulator of chromosome condensation 1/beta-lactamase-inhibitor protein II"/>
    <property type="match status" value="2"/>
</dbReference>
<reference evidence="5 6" key="1">
    <citation type="submission" date="2019-07" db="EMBL/GenBank/DDBJ databases">
        <title>Genomics analysis of Aphanomyces spp. identifies a new class of oomycete effector associated with host adaptation.</title>
        <authorList>
            <person name="Gaulin E."/>
        </authorList>
    </citation>
    <scope>NUCLEOTIDE SEQUENCE [LARGE SCALE GENOMIC DNA]</scope>
    <source>
        <strain evidence="5 6">ATCC 201684</strain>
    </source>
</reference>
<evidence type="ECO:0000259" key="4">
    <source>
        <dbReference type="PROSITE" id="PS50020"/>
    </source>
</evidence>
<feature type="repeat" description="RCC1" evidence="2">
    <location>
        <begin position="426"/>
        <end position="484"/>
    </location>
</feature>
<feature type="repeat" description="RCC1" evidence="2">
    <location>
        <begin position="254"/>
        <end position="306"/>
    </location>
</feature>
<dbReference type="Pfam" id="PF00397">
    <property type="entry name" value="WW"/>
    <property type="match status" value="2"/>
</dbReference>
<dbReference type="PROSITE" id="PS00626">
    <property type="entry name" value="RCC1_2"/>
    <property type="match status" value="1"/>
</dbReference>
<dbReference type="SMART" id="SM00015">
    <property type="entry name" value="IQ"/>
    <property type="match status" value="5"/>
</dbReference>
<evidence type="ECO:0000313" key="6">
    <source>
        <dbReference type="Proteomes" id="UP000481153"/>
    </source>
</evidence>
<organism evidence="5 6">
    <name type="scientific">Aphanomyces euteiches</name>
    <dbReference type="NCBI Taxonomy" id="100861"/>
    <lineage>
        <taxon>Eukaryota</taxon>
        <taxon>Sar</taxon>
        <taxon>Stramenopiles</taxon>
        <taxon>Oomycota</taxon>
        <taxon>Saprolegniomycetes</taxon>
        <taxon>Saprolegniales</taxon>
        <taxon>Verrucalvaceae</taxon>
        <taxon>Aphanomyces</taxon>
    </lineage>
</organism>
<dbReference type="Proteomes" id="UP000481153">
    <property type="component" value="Unassembled WGS sequence"/>
</dbReference>
<gene>
    <name evidence="5" type="ORF">Ae201684_005279</name>
</gene>
<dbReference type="InterPro" id="IPR009091">
    <property type="entry name" value="RCC1/BLIP-II"/>
</dbReference>
<dbReference type="CDD" id="cd00201">
    <property type="entry name" value="WW"/>
    <property type="match status" value="4"/>
</dbReference>
<feature type="repeat" description="RCC1" evidence="2">
    <location>
        <begin position="362"/>
        <end position="419"/>
    </location>
</feature>
<dbReference type="InterPro" id="IPR000048">
    <property type="entry name" value="IQ_motif_EF-hand-BS"/>
</dbReference>
<feature type="region of interest" description="Disordered" evidence="3">
    <location>
        <begin position="1015"/>
        <end position="1079"/>
    </location>
</feature>